<keyword evidence="3" id="KW-0472">Membrane</keyword>
<dbReference type="Proteomes" id="UP000596130">
    <property type="component" value="Chromosome"/>
</dbReference>
<feature type="region of interest" description="Disordered" evidence="2">
    <location>
        <begin position="109"/>
        <end position="151"/>
    </location>
</feature>
<feature type="compositionally biased region" description="Polar residues" evidence="2">
    <location>
        <begin position="137"/>
        <end position="151"/>
    </location>
</feature>
<dbReference type="InterPro" id="IPR001932">
    <property type="entry name" value="PPM-type_phosphatase-like_dom"/>
</dbReference>
<keyword evidence="3" id="KW-1133">Transmembrane helix</keyword>
<proteinExistence type="predicted"/>
<dbReference type="InterPro" id="IPR036457">
    <property type="entry name" value="PPM-type-like_dom_sf"/>
</dbReference>
<name>A0A7T4PN78_9ACTN</name>
<dbReference type="GO" id="GO:0016791">
    <property type="term" value="F:phosphatase activity"/>
    <property type="evidence" value="ECO:0007669"/>
    <property type="project" value="TreeGrafter"/>
</dbReference>
<evidence type="ECO:0000313" key="5">
    <source>
        <dbReference type="EMBL" id="QQC93326.1"/>
    </source>
</evidence>
<accession>A0A7T4PN78</accession>
<keyword evidence="1" id="KW-0378">Hydrolase</keyword>
<feature type="transmembrane region" description="Helical" evidence="3">
    <location>
        <begin position="76"/>
        <end position="95"/>
    </location>
</feature>
<evidence type="ECO:0000256" key="1">
    <source>
        <dbReference type="ARBA" id="ARBA00022801"/>
    </source>
</evidence>
<sequence length="435" mass="46178">MTAGPLLALTTTVLLVTLDLVFHEHHRGIVVALTAVPVLSLAVPAGRPVGRPLLIGGLALAGALVSAAAGWRERPLVLLATFLTITLLTLISHHLQPRLLSAAPVRAASPEPRLPARPETSAPAVSLASVPAPPDTQAASGTSERPSPPTAQTYRIGDFRLALRSVPQADRTTLVADLCDARESPYGTRVLVADLMGKDDATRIAGDELLDRWRQLAATEPRLAEIARHLDADLAAQTDRFAKALLITVRDGRGELVCCGHAPPLLLSDTGDVRELNVLTPLPPLGLFHLVPHGCVVYTTSFAVDTPQRLLLHTDGIGSVLNAHGEPFPLQDRALAHQGRPPAALLDALVADLGRHAGGDLSGLRDEALLLLLQAEKREFRHITTALHTAPSSNYTEPPPGAGRDGWEGSGGRGEREGQDDREGRDDREAACHIC</sequence>
<keyword evidence="3" id="KW-0812">Transmembrane</keyword>
<organism evidence="5 6">
    <name type="scientific">Streptomyces alfalfae</name>
    <dbReference type="NCBI Taxonomy" id="1642299"/>
    <lineage>
        <taxon>Bacteria</taxon>
        <taxon>Bacillati</taxon>
        <taxon>Actinomycetota</taxon>
        <taxon>Actinomycetes</taxon>
        <taxon>Kitasatosporales</taxon>
        <taxon>Streptomycetaceae</taxon>
        <taxon>Streptomyces</taxon>
    </lineage>
</organism>
<evidence type="ECO:0000256" key="3">
    <source>
        <dbReference type="SAM" id="Phobius"/>
    </source>
</evidence>
<dbReference type="AlphaFoldDB" id="A0A7T4PN78"/>
<feature type="domain" description="PPM-type phosphatase" evidence="4">
    <location>
        <begin position="170"/>
        <end position="375"/>
    </location>
</feature>
<dbReference type="PANTHER" id="PTHR43156">
    <property type="entry name" value="STAGE II SPORULATION PROTEIN E-RELATED"/>
    <property type="match status" value="1"/>
</dbReference>
<evidence type="ECO:0000313" key="6">
    <source>
        <dbReference type="Proteomes" id="UP000596130"/>
    </source>
</evidence>
<feature type="compositionally biased region" description="Basic and acidic residues" evidence="2">
    <location>
        <begin position="413"/>
        <end position="435"/>
    </location>
</feature>
<dbReference type="InterPro" id="IPR052016">
    <property type="entry name" value="Bact_Sigma-Reg"/>
</dbReference>
<feature type="transmembrane region" description="Helical" evidence="3">
    <location>
        <begin position="52"/>
        <end position="69"/>
    </location>
</feature>
<feature type="region of interest" description="Disordered" evidence="2">
    <location>
        <begin position="389"/>
        <end position="435"/>
    </location>
</feature>
<dbReference type="Gene3D" id="3.60.40.10">
    <property type="entry name" value="PPM-type phosphatase domain"/>
    <property type="match status" value="1"/>
</dbReference>
<dbReference type="RefSeq" id="WP_198504793.1">
    <property type="nucleotide sequence ID" value="NZ_CP065959.1"/>
</dbReference>
<dbReference type="PANTHER" id="PTHR43156:SF2">
    <property type="entry name" value="STAGE II SPORULATION PROTEIN E"/>
    <property type="match status" value="1"/>
</dbReference>
<evidence type="ECO:0000259" key="4">
    <source>
        <dbReference type="SMART" id="SM00331"/>
    </source>
</evidence>
<gene>
    <name evidence="5" type="ORF">I8755_37145</name>
</gene>
<protein>
    <submittedName>
        <fullName evidence="5">Serine/threonine-protein phosphatase</fullName>
    </submittedName>
</protein>
<reference evidence="5 6" key="1">
    <citation type="submission" date="2020-12" db="EMBL/GenBank/DDBJ databases">
        <title>Identification and biosynthesis of polyene macrolides produced by Streptomyces alfalfae Men-myco-93-63.</title>
        <authorList>
            <person name="Liu D."/>
            <person name="Li Y."/>
            <person name="Liu L."/>
            <person name="Han X."/>
            <person name="Shen F."/>
        </authorList>
    </citation>
    <scope>NUCLEOTIDE SEQUENCE [LARGE SCALE GENOMIC DNA]</scope>
    <source>
        <strain evidence="5 6">Men-myco-93-63</strain>
    </source>
</reference>
<dbReference type="Pfam" id="PF07228">
    <property type="entry name" value="SpoIIE"/>
    <property type="match status" value="1"/>
</dbReference>
<dbReference type="EMBL" id="CP065959">
    <property type="protein sequence ID" value="QQC93326.1"/>
    <property type="molecule type" value="Genomic_DNA"/>
</dbReference>
<feature type="compositionally biased region" description="Low complexity" evidence="2">
    <location>
        <begin position="121"/>
        <end position="130"/>
    </location>
</feature>
<dbReference type="SMART" id="SM00331">
    <property type="entry name" value="PP2C_SIG"/>
    <property type="match status" value="1"/>
</dbReference>
<feature type="transmembrane region" description="Helical" evidence="3">
    <location>
        <begin position="29"/>
        <end position="46"/>
    </location>
</feature>
<feature type="transmembrane region" description="Helical" evidence="3">
    <location>
        <begin position="6"/>
        <end position="22"/>
    </location>
</feature>
<evidence type="ECO:0000256" key="2">
    <source>
        <dbReference type="SAM" id="MobiDB-lite"/>
    </source>
</evidence>